<name>A0AAU7DPS3_9BACT</name>
<dbReference type="AlphaFoldDB" id="A0AAU7DPS3"/>
<dbReference type="Pfam" id="PF16260">
    <property type="entry name" value="DUF4914"/>
    <property type="match status" value="1"/>
</dbReference>
<organism evidence="1">
    <name type="scientific">Telmatobacter sp. DSM 110680</name>
    <dbReference type="NCBI Taxonomy" id="3036704"/>
    <lineage>
        <taxon>Bacteria</taxon>
        <taxon>Pseudomonadati</taxon>
        <taxon>Acidobacteriota</taxon>
        <taxon>Terriglobia</taxon>
        <taxon>Terriglobales</taxon>
        <taxon>Acidobacteriaceae</taxon>
        <taxon>Telmatobacter</taxon>
    </lineage>
</organism>
<reference evidence="1" key="1">
    <citation type="submission" date="2023-03" db="EMBL/GenBank/DDBJ databases">
        <title>Edaphobacter sp.</title>
        <authorList>
            <person name="Huber K.J."/>
            <person name="Papendorf J."/>
            <person name="Pilke C."/>
            <person name="Bunk B."/>
            <person name="Sproeer C."/>
            <person name="Pester M."/>
        </authorList>
    </citation>
    <scope>NUCLEOTIDE SEQUENCE</scope>
    <source>
        <strain evidence="1">DSM 110680</strain>
    </source>
</reference>
<dbReference type="InterPro" id="IPR032583">
    <property type="entry name" value="DUF4914"/>
</dbReference>
<protein>
    <submittedName>
        <fullName evidence="1">DUF4914 family protein</fullName>
    </submittedName>
</protein>
<gene>
    <name evidence="1" type="ORF">P8935_05495</name>
</gene>
<dbReference type="RefSeq" id="WP_348263984.1">
    <property type="nucleotide sequence ID" value="NZ_CP121196.1"/>
</dbReference>
<accession>A0AAU7DPS3</accession>
<dbReference type="SUPFAM" id="SSF53795">
    <property type="entry name" value="PEP carboxykinase-like"/>
    <property type="match status" value="1"/>
</dbReference>
<sequence>MTVAAETRSVVDFQAAWAELDLPVHVREVLAAAPLMQVPENRPQLLDWALGRPTGTTDWRLGNREDHGVYEAIFHVPGKPNGLGRIVEAVVTKARNGLAINFPDPAMRRRDPDAMVIGDSLPTDKPTYEERFGQTFDGTRQQTLDWLKTQELVAMPFYAGADALGYGSLLIVPRQAAFFAAALADLQGMIPRSQVPADFKISGGVLFVAPPFRHTHFSGRQVVVHDRTTTHQEIFAYNLYPGPSAKKGVYSMLLDIGEREGWVTNHCAAVAVVTPYENQLILMHEGASGGGKSEMTEHIHRMEDGRLLIGRNVITQEERTLNLPEACHLRPIADDMACAHPSYQRPHGRLTIADAENAWFVRVDHIHSYGTAPNLERLCIDPPEPLIFLNHYIVPGGTCLTWEHVEDAPGKLCPNPRVILPRHLLEDIAGGPRAVDVRSFGVRCPATHRDSQLYGILAMLHVLSPALAWLWRLVAPRGHGNPSIQTQKSKEMQSEGVGSYWAFATGRRVDQANLLLRQIVDTPETRYVLIPNQHIGAWKVGFMAEWIAREYLARRGSAKFGREQVDEALFPLLGYIPKQLKIEGSMIPRVFLRVEEQIQGGMDVYEEGIRQWREFFASELKQFLVPDLDPLGQRIIEACLDGAHQEDYRKLIPHPMFRDDEV</sequence>
<evidence type="ECO:0000313" key="1">
    <source>
        <dbReference type="EMBL" id="XBH18766.1"/>
    </source>
</evidence>
<dbReference type="EMBL" id="CP121196">
    <property type="protein sequence ID" value="XBH18766.1"/>
    <property type="molecule type" value="Genomic_DNA"/>
</dbReference>
<proteinExistence type="predicted"/>